<dbReference type="PROSITE" id="PS00135">
    <property type="entry name" value="TRYPSIN_SER"/>
    <property type="match status" value="1"/>
</dbReference>
<dbReference type="InterPro" id="IPR043504">
    <property type="entry name" value="Peptidase_S1_PA_chymotrypsin"/>
</dbReference>
<dbReference type="PANTHER" id="PTHR24252">
    <property type="entry name" value="ACROSIN-RELATED"/>
    <property type="match status" value="1"/>
</dbReference>
<keyword evidence="4" id="KW-0732">Signal</keyword>
<dbReference type="PRINTS" id="PR00722">
    <property type="entry name" value="CHYMOTRYPSIN"/>
</dbReference>
<feature type="compositionally biased region" description="Polar residues" evidence="3">
    <location>
        <begin position="135"/>
        <end position="154"/>
    </location>
</feature>
<organism evidence="6 7">
    <name type="scientific">Octopus vulgaris</name>
    <name type="common">Common octopus</name>
    <dbReference type="NCBI Taxonomy" id="6645"/>
    <lineage>
        <taxon>Eukaryota</taxon>
        <taxon>Metazoa</taxon>
        <taxon>Spiralia</taxon>
        <taxon>Lophotrochozoa</taxon>
        <taxon>Mollusca</taxon>
        <taxon>Cephalopoda</taxon>
        <taxon>Coleoidea</taxon>
        <taxon>Octopodiformes</taxon>
        <taxon>Octopoda</taxon>
        <taxon>Incirrata</taxon>
        <taxon>Octopodidae</taxon>
        <taxon>Octopus</taxon>
    </lineage>
</organism>
<dbReference type="PANTHER" id="PTHR24252:SF7">
    <property type="entry name" value="HYALIN"/>
    <property type="match status" value="1"/>
</dbReference>
<dbReference type="Pfam" id="PF00089">
    <property type="entry name" value="Trypsin"/>
    <property type="match status" value="2"/>
</dbReference>
<gene>
    <name evidence="6" type="ORF">OCTVUL_1B027646</name>
</gene>
<evidence type="ECO:0000256" key="1">
    <source>
        <dbReference type="ARBA" id="ARBA00023157"/>
    </source>
</evidence>
<accession>A0AA36AQ93</accession>
<evidence type="ECO:0000313" key="7">
    <source>
        <dbReference type="Proteomes" id="UP001162480"/>
    </source>
</evidence>
<evidence type="ECO:0000313" key="6">
    <source>
        <dbReference type="EMBL" id="CAI9720355.1"/>
    </source>
</evidence>
<proteinExistence type="predicted"/>
<feature type="domain" description="Peptidase S1" evidence="5">
    <location>
        <begin position="203"/>
        <end position="403"/>
    </location>
</feature>
<keyword evidence="2" id="KW-0720">Serine protease</keyword>
<keyword evidence="2" id="KW-0378">Hydrolase</keyword>
<dbReference type="InterPro" id="IPR018114">
    <property type="entry name" value="TRYPSIN_HIS"/>
</dbReference>
<protein>
    <submittedName>
        <fullName evidence="6">Tryptase beta-2-like</fullName>
    </submittedName>
</protein>
<dbReference type="InterPro" id="IPR001314">
    <property type="entry name" value="Peptidase_S1A"/>
</dbReference>
<sequence length="405" mass="45849">MFNFGSNFSFYPVPLVVWLTVITSLQEITQATEDLQFLKNETDSIILTPNNETESVTETVFISSESLENEGHAFTTERNDLMSTESVDSNNNSTDYSMVDFFSNSNGSFTNETDSQEVSNAIDDDSILAIDGFNDSVTDNSEAPGTTSANDTHVSYSQNKYIEDSTQEIQSVNTEEVNETIVSNTSEICGRKLHHRHNRRKRVIGGGRIFPGDFPWLVSLYFEGNHPFQVKSGFKHLCGGTLIHPQWVLSAAHCFEEFVFDHLHDINYWSAVVGEYDLRKNESYEQIRAIEKIITYENYTYGKGSAIPYQTSLDIIYDAVCKARVFTLPDEERNSYTFYDGAFCASGYSKDACYGDSGGPLQCYRNGKWHIIGIISYGYKCGEYPGAYANVNYFYDWIQDKINNQ</sequence>
<keyword evidence="1" id="KW-1015">Disulfide bond</keyword>
<dbReference type="InterPro" id="IPR009003">
    <property type="entry name" value="Peptidase_S1_PA"/>
</dbReference>
<name>A0AA36AQ93_OCTVU</name>
<evidence type="ECO:0000259" key="5">
    <source>
        <dbReference type="PROSITE" id="PS50240"/>
    </source>
</evidence>
<dbReference type="Proteomes" id="UP001162480">
    <property type="component" value="Chromosome 3"/>
</dbReference>
<keyword evidence="7" id="KW-1185">Reference proteome</keyword>
<dbReference type="GO" id="GO:0004252">
    <property type="term" value="F:serine-type endopeptidase activity"/>
    <property type="evidence" value="ECO:0007669"/>
    <property type="project" value="InterPro"/>
</dbReference>
<dbReference type="SMART" id="SM00020">
    <property type="entry name" value="Tryp_SPc"/>
    <property type="match status" value="1"/>
</dbReference>
<reference evidence="6" key="1">
    <citation type="submission" date="2023-08" db="EMBL/GenBank/DDBJ databases">
        <authorList>
            <person name="Alioto T."/>
            <person name="Alioto T."/>
            <person name="Gomez Garrido J."/>
        </authorList>
    </citation>
    <scope>NUCLEOTIDE SEQUENCE</scope>
</reference>
<dbReference type="SUPFAM" id="SSF50494">
    <property type="entry name" value="Trypsin-like serine proteases"/>
    <property type="match status" value="1"/>
</dbReference>
<keyword evidence="2" id="KW-0645">Protease</keyword>
<dbReference type="PROSITE" id="PS00134">
    <property type="entry name" value="TRYPSIN_HIS"/>
    <property type="match status" value="1"/>
</dbReference>
<feature type="signal peptide" evidence="4">
    <location>
        <begin position="1"/>
        <end position="31"/>
    </location>
</feature>
<dbReference type="Gene3D" id="2.40.10.10">
    <property type="entry name" value="Trypsin-like serine proteases"/>
    <property type="match status" value="2"/>
</dbReference>
<dbReference type="PROSITE" id="PS50240">
    <property type="entry name" value="TRYPSIN_DOM"/>
    <property type="match status" value="1"/>
</dbReference>
<dbReference type="GO" id="GO:0006508">
    <property type="term" value="P:proteolysis"/>
    <property type="evidence" value="ECO:0007669"/>
    <property type="project" value="UniProtKB-KW"/>
</dbReference>
<dbReference type="CDD" id="cd00190">
    <property type="entry name" value="Tryp_SPc"/>
    <property type="match status" value="1"/>
</dbReference>
<dbReference type="InterPro" id="IPR001254">
    <property type="entry name" value="Trypsin_dom"/>
</dbReference>
<feature type="region of interest" description="Disordered" evidence="3">
    <location>
        <begin position="134"/>
        <end position="154"/>
    </location>
</feature>
<evidence type="ECO:0000256" key="4">
    <source>
        <dbReference type="SAM" id="SignalP"/>
    </source>
</evidence>
<dbReference type="EMBL" id="OX597816">
    <property type="protein sequence ID" value="CAI9720355.1"/>
    <property type="molecule type" value="Genomic_DNA"/>
</dbReference>
<evidence type="ECO:0000256" key="2">
    <source>
        <dbReference type="RuleBase" id="RU363034"/>
    </source>
</evidence>
<feature type="chain" id="PRO_5041308410" evidence="4">
    <location>
        <begin position="32"/>
        <end position="405"/>
    </location>
</feature>
<evidence type="ECO:0000256" key="3">
    <source>
        <dbReference type="SAM" id="MobiDB-lite"/>
    </source>
</evidence>
<dbReference type="InterPro" id="IPR033116">
    <property type="entry name" value="TRYPSIN_SER"/>
</dbReference>
<dbReference type="AlphaFoldDB" id="A0AA36AQ93"/>